<dbReference type="SUPFAM" id="SSF53850">
    <property type="entry name" value="Periplasmic binding protein-like II"/>
    <property type="match status" value="1"/>
</dbReference>
<dbReference type="PANTHER" id="PTHR30290:SF38">
    <property type="entry name" value="D,D-DIPEPTIDE-BINDING PERIPLASMIC PROTEIN DDPA-RELATED"/>
    <property type="match status" value="1"/>
</dbReference>
<gene>
    <name evidence="4" type="ORF">TTHT_0686</name>
</gene>
<evidence type="ECO:0000256" key="2">
    <source>
        <dbReference type="ARBA" id="ARBA00022729"/>
    </source>
</evidence>
<dbReference type="Gene3D" id="3.40.190.10">
    <property type="entry name" value="Periplasmic binding protein-like II"/>
    <property type="match status" value="1"/>
</dbReference>
<proteinExistence type="inferred from homology"/>
<accession>A0A7R6PMF7</accession>
<evidence type="ECO:0000256" key="1">
    <source>
        <dbReference type="ARBA" id="ARBA00005695"/>
    </source>
</evidence>
<dbReference type="Gene3D" id="3.90.76.10">
    <property type="entry name" value="Dipeptide-binding Protein, Domain 1"/>
    <property type="match status" value="1"/>
</dbReference>
<evidence type="ECO:0000313" key="5">
    <source>
        <dbReference type="Proteomes" id="UP000595564"/>
    </source>
</evidence>
<keyword evidence="5" id="KW-1185">Reference proteome</keyword>
<dbReference type="RefSeq" id="WP_201328602.1">
    <property type="nucleotide sequence ID" value="NZ_AP017470.1"/>
</dbReference>
<name>A0A7R6PMF7_9BACT</name>
<dbReference type="InterPro" id="IPR039424">
    <property type="entry name" value="SBP_5"/>
</dbReference>
<dbReference type="GO" id="GO:0015833">
    <property type="term" value="P:peptide transport"/>
    <property type="evidence" value="ECO:0007669"/>
    <property type="project" value="TreeGrafter"/>
</dbReference>
<reference evidence="4 5" key="1">
    <citation type="journal article" date="2012" name="Extremophiles">
        <title>Thermotomaculum hydrothermale gen. nov., sp. nov., a novel heterotrophic thermophile within the phylum Acidobacteria from a deep-sea hydrothermal vent chimney in the Southern Okinawa Trough.</title>
        <authorList>
            <person name="Izumi H."/>
            <person name="Nunoura T."/>
            <person name="Miyazaki M."/>
            <person name="Mino S."/>
            <person name="Toki T."/>
            <person name="Takai K."/>
            <person name="Sako Y."/>
            <person name="Sawabe T."/>
            <person name="Nakagawa S."/>
        </authorList>
    </citation>
    <scope>NUCLEOTIDE SEQUENCE [LARGE SCALE GENOMIC DNA]</scope>
    <source>
        <strain evidence="4 5">AC55</strain>
    </source>
</reference>
<dbReference type="InterPro" id="IPR000914">
    <property type="entry name" value="SBP_5_dom"/>
</dbReference>
<feature type="domain" description="Solute-binding protein family 5" evidence="3">
    <location>
        <begin position="3"/>
        <end position="368"/>
    </location>
</feature>
<dbReference type="Pfam" id="PF00496">
    <property type="entry name" value="SBP_bac_5"/>
    <property type="match status" value="1"/>
</dbReference>
<organism evidence="4 5">
    <name type="scientific">Thermotomaculum hydrothermale</name>
    <dbReference type="NCBI Taxonomy" id="981385"/>
    <lineage>
        <taxon>Bacteria</taxon>
        <taxon>Pseudomonadati</taxon>
        <taxon>Acidobacteriota</taxon>
        <taxon>Holophagae</taxon>
        <taxon>Thermotomaculales</taxon>
        <taxon>Thermotomaculaceae</taxon>
        <taxon>Thermotomaculum</taxon>
    </lineage>
</organism>
<sequence>MDIVPRLAEKWEINKENTEVTFHLRKGVKFTDGIELTAKDVKYSYDCVFDPKNHMQDIADSMKDIKEVKIIDKYTVKFIFSKPQAFIMDYFIDYYILPEHIYNTSKYTFENNPANKKPIGTGPFKLVKWEKDRQIVLEANNDYFLGRPYLDKIIYINGGNVNIEFERLKKGEFDILPVSISTWKFKTELPEVKNNFAKYRYYLFAFYYIAWNVHKKPLNDRKVRLALAYLSDLERLNKLLFFGLYKVAVSPMHPQSKYFNKNLLPFPYDVERAKQLLNEAGYKDRNGDGFVEDAKGNPLTIVLLTQGLGGIFKKIPVYLQENFKKAGIKLVIDVEEAGIFSKKMSKLDYDGVVYGWSINPTPTYLYSMLAPPVKSAYTLNINRYVNPEILKMLNKLNYAFDENERINFCYRIQDILYKEQPYLFLYYPSALVLVHKRYRNLKPSPLGMFKWYPGMAKVYVPKKLQKRE</sequence>
<dbReference type="PANTHER" id="PTHR30290">
    <property type="entry name" value="PERIPLASMIC BINDING COMPONENT OF ABC TRANSPORTER"/>
    <property type="match status" value="1"/>
</dbReference>
<dbReference type="InterPro" id="IPR023765">
    <property type="entry name" value="SBP_5_CS"/>
</dbReference>
<dbReference type="GO" id="GO:0043190">
    <property type="term" value="C:ATP-binding cassette (ABC) transporter complex"/>
    <property type="evidence" value="ECO:0007669"/>
    <property type="project" value="InterPro"/>
</dbReference>
<protein>
    <submittedName>
        <fullName evidence="4">Peptide/nickel transport system substrate-binding protein</fullName>
    </submittedName>
</protein>
<dbReference type="InterPro" id="IPR030678">
    <property type="entry name" value="Peptide/Ni-bd"/>
</dbReference>
<dbReference type="GO" id="GO:0030288">
    <property type="term" value="C:outer membrane-bounded periplasmic space"/>
    <property type="evidence" value="ECO:0007669"/>
    <property type="project" value="UniProtKB-ARBA"/>
</dbReference>
<keyword evidence="2" id="KW-0732">Signal</keyword>
<dbReference type="Proteomes" id="UP000595564">
    <property type="component" value="Chromosome"/>
</dbReference>
<dbReference type="PROSITE" id="PS01040">
    <property type="entry name" value="SBP_BACTERIAL_5"/>
    <property type="match status" value="1"/>
</dbReference>
<dbReference type="EMBL" id="AP017470">
    <property type="protein sequence ID" value="BBB32258.1"/>
    <property type="molecule type" value="Genomic_DNA"/>
</dbReference>
<evidence type="ECO:0000259" key="3">
    <source>
        <dbReference type="Pfam" id="PF00496"/>
    </source>
</evidence>
<evidence type="ECO:0000313" key="4">
    <source>
        <dbReference type="EMBL" id="BBB32258.1"/>
    </source>
</evidence>
<dbReference type="KEGG" id="thyd:TTHT_0686"/>
<dbReference type="Gene3D" id="3.10.105.10">
    <property type="entry name" value="Dipeptide-binding Protein, Domain 3"/>
    <property type="match status" value="1"/>
</dbReference>
<comment type="similarity">
    <text evidence="1">Belongs to the bacterial solute-binding protein 5 family.</text>
</comment>
<dbReference type="GO" id="GO:1904680">
    <property type="term" value="F:peptide transmembrane transporter activity"/>
    <property type="evidence" value="ECO:0007669"/>
    <property type="project" value="TreeGrafter"/>
</dbReference>
<dbReference type="AlphaFoldDB" id="A0A7R6PMF7"/>
<dbReference type="PIRSF" id="PIRSF002741">
    <property type="entry name" value="MppA"/>
    <property type="match status" value="1"/>
</dbReference>